<sequence>MLLKLSALPTFTSVFLSILFFFFTSCNEKNIPSKVVEDEQIKYEANWESLSKHIEAPNWFQDAKFGIYFHWGVYSVPAYGSEWYASKMYHPGTSEFEHHKNTYGPQSEFGYKDFVPDFTAEHFDAEEWAALFKKSGAKFAGPVAQHHDGFAMWDSEVNPWNAADKGPKRDITGELTKALRKNDLKLITTFHHARNLQRNKDNQDNWRGFNSHFPYNPDYDTSSEDPVIRKLYGNIPTDEFHQYWSDQITEVLDQYQPDIIWFDSWFNFIPEKRVQQMCADYFNKAAKTNQEVVIAYKQSDLPLEVGVHDIEQGGRKDISERTWMTDITLSFKSWCFVEGQTYKPTSMVMRNLIDVVSKNGVVLLNISPKADGTISEEQRKILREMGSWFSKYGESIYATKPWDLFGFGNASAGEGSHGGQSSTVEYTANDIRITQSRDEKSLYMIFLGKPKVGDTIKLHLMAKHRYAPHSPIKRISLLGTDIEPEFNLGDTHFELTIPDAPMDDIATVFKFELE</sequence>
<name>A0A5S3PS76_9FLAO</name>
<keyword evidence="5" id="KW-0378">Hydrolase</keyword>
<comment type="caution">
    <text evidence="8">The sequence shown here is derived from an EMBL/GenBank/DDBJ whole genome shotgun (WGS) entry which is preliminary data.</text>
</comment>
<gene>
    <name evidence="8" type="ORF">FEE95_09635</name>
</gene>
<accession>A0A5S3PS76</accession>
<evidence type="ECO:0000256" key="6">
    <source>
        <dbReference type="ARBA" id="ARBA00023295"/>
    </source>
</evidence>
<evidence type="ECO:0000313" key="9">
    <source>
        <dbReference type="Proteomes" id="UP000310314"/>
    </source>
</evidence>
<dbReference type="RefSeq" id="WP_138657737.1">
    <property type="nucleotide sequence ID" value="NZ_VATY01000002.1"/>
</dbReference>
<dbReference type="Gene3D" id="3.20.20.80">
    <property type="entry name" value="Glycosidases"/>
    <property type="match status" value="1"/>
</dbReference>
<dbReference type="GO" id="GO:0006004">
    <property type="term" value="P:fucose metabolic process"/>
    <property type="evidence" value="ECO:0007669"/>
    <property type="project" value="InterPro"/>
</dbReference>
<evidence type="ECO:0000256" key="2">
    <source>
        <dbReference type="ARBA" id="ARBA00007951"/>
    </source>
</evidence>
<protein>
    <recommendedName>
        <fullName evidence="3">alpha-L-fucosidase</fullName>
        <ecNumber evidence="3">3.2.1.51</ecNumber>
    </recommendedName>
</protein>
<dbReference type="InterPro" id="IPR016286">
    <property type="entry name" value="FUC_metazoa-typ"/>
</dbReference>
<evidence type="ECO:0000256" key="4">
    <source>
        <dbReference type="ARBA" id="ARBA00022729"/>
    </source>
</evidence>
<dbReference type="GO" id="GO:0016139">
    <property type="term" value="P:glycoside catabolic process"/>
    <property type="evidence" value="ECO:0007669"/>
    <property type="project" value="TreeGrafter"/>
</dbReference>
<comment type="similarity">
    <text evidence="2">Belongs to the glycosyl hydrolase 29 family.</text>
</comment>
<keyword evidence="6" id="KW-0326">Glycosidase</keyword>
<comment type="function">
    <text evidence="1">Alpha-L-fucosidase is responsible for hydrolyzing the alpha-1,6-linked fucose joined to the reducing-end N-acetylglucosamine of the carbohydrate moieties of glycoproteins.</text>
</comment>
<evidence type="ECO:0000313" key="8">
    <source>
        <dbReference type="EMBL" id="TMM56753.1"/>
    </source>
</evidence>
<dbReference type="EC" id="3.2.1.51" evidence="3"/>
<dbReference type="PROSITE" id="PS51257">
    <property type="entry name" value="PROKAR_LIPOPROTEIN"/>
    <property type="match status" value="1"/>
</dbReference>
<dbReference type="PIRSF" id="PIRSF001092">
    <property type="entry name" value="Alpha-L-fucosidase"/>
    <property type="match status" value="1"/>
</dbReference>
<evidence type="ECO:0000259" key="7">
    <source>
        <dbReference type="Pfam" id="PF01120"/>
    </source>
</evidence>
<keyword evidence="4" id="KW-0732">Signal</keyword>
<dbReference type="InterPro" id="IPR000933">
    <property type="entry name" value="Glyco_hydro_29"/>
</dbReference>
<dbReference type="Pfam" id="PF01120">
    <property type="entry name" value="Alpha_L_fucos"/>
    <property type="match status" value="1"/>
</dbReference>
<dbReference type="PANTHER" id="PTHR10030">
    <property type="entry name" value="ALPHA-L-FUCOSIDASE"/>
    <property type="match status" value="1"/>
</dbReference>
<dbReference type="GO" id="GO:0004560">
    <property type="term" value="F:alpha-L-fucosidase activity"/>
    <property type="evidence" value="ECO:0007669"/>
    <property type="project" value="InterPro"/>
</dbReference>
<dbReference type="SMART" id="SM00812">
    <property type="entry name" value="Alpha_L_fucos"/>
    <property type="match status" value="1"/>
</dbReference>
<dbReference type="PANTHER" id="PTHR10030:SF37">
    <property type="entry name" value="ALPHA-L-FUCOSIDASE-RELATED"/>
    <property type="match status" value="1"/>
</dbReference>
<feature type="domain" description="Glycoside hydrolase family 29 N-terminal" evidence="7">
    <location>
        <begin position="37"/>
        <end position="394"/>
    </location>
</feature>
<keyword evidence="9" id="KW-1185">Reference proteome</keyword>
<dbReference type="InterPro" id="IPR013780">
    <property type="entry name" value="Glyco_hydro_b"/>
</dbReference>
<evidence type="ECO:0000256" key="5">
    <source>
        <dbReference type="ARBA" id="ARBA00022801"/>
    </source>
</evidence>
<evidence type="ECO:0000256" key="1">
    <source>
        <dbReference type="ARBA" id="ARBA00004071"/>
    </source>
</evidence>
<reference evidence="8 9" key="1">
    <citation type="submission" date="2019-05" db="EMBL/GenBank/DDBJ databases">
        <authorList>
            <person name="Zhang J.-Y."/>
            <person name="Feg X."/>
            <person name="Du Z.-J."/>
        </authorList>
    </citation>
    <scope>NUCLEOTIDE SEQUENCE [LARGE SCALE GENOMIC DNA]</scope>
    <source>
        <strain evidence="8 9">RZ26</strain>
    </source>
</reference>
<dbReference type="Gene3D" id="2.60.40.1180">
    <property type="entry name" value="Golgi alpha-mannosidase II"/>
    <property type="match status" value="1"/>
</dbReference>
<dbReference type="SUPFAM" id="SSF51445">
    <property type="entry name" value="(Trans)glycosidases"/>
    <property type="match status" value="1"/>
</dbReference>
<dbReference type="PRINTS" id="PR00741">
    <property type="entry name" value="GLHYDRLASE29"/>
</dbReference>
<dbReference type="InterPro" id="IPR017853">
    <property type="entry name" value="GH"/>
</dbReference>
<evidence type="ECO:0000256" key="3">
    <source>
        <dbReference type="ARBA" id="ARBA00012662"/>
    </source>
</evidence>
<proteinExistence type="inferred from homology"/>
<dbReference type="GO" id="GO:0005764">
    <property type="term" value="C:lysosome"/>
    <property type="evidence" value="ECO:0007669"/>
    <property type="project" value="TreeGrafter"/>
</dbReference>
<dbReference type="InterPro" id="IPR057739">
    <property type="entry name" value="Glyco_hydro_29_N"/>
</dbReference>
<dbReference type="OrthoDB" id="1095333at2"/>
<organism evidence="8 9">
    <name type="scientific">Maribacter algarum</name>
    <name type="common">ex Zhang et al. 2020</name>
    <dbReference type="NCBI Taxonomy" id="2578118"/>
    <lineage>
        <taxon>Bacteria</taxon>
        <taxon>Pseudomonadati</taxon>
        <taxon>Bacteroidota</taxon>
        <taxon>Flavobacteriia</taxon>
        <taxon>Flavobacteriales</taxon>
        <taxon>Flavobacteriaceae</taxon>
        <taxon>Maribacter</taxon>
    </lineage>
</organism>
<dbReference type="AlphaFoldDB" id="A0A5S3PS76"/>
<dbReference type="Proteomes" id="UP000310314">
    <property type="component" value="Unassembled WGS sequence"/>
</dbReference>
<dbReference type="EMBL" id="VATY01000002">
    <property type="protein sequence ID" value="TMM56753.1"/>
    <property type="molecule type" value="Genomic_DNA"/>
</dbReference>